<dbReference type="PROSITE" id="PS00518">
    <property type="entry name" value="ZF_RING_1"/>
    <property type="match status" value="1"/>
</dbReference>
<proteinExistence type="predicted"/>
<dbReference type="SMART" id="SM00184">
    <property type="entry name" value="RING"/>
    <property type="match status" value="1"/>
</dbReference>
<dbReference type="PANTHER" id="PTHR47776">
    <property type="entry name" value="F5A8.9 PROTEIN"/>
    <property type="match status" value="1"/>
</dbReference>
<dbReference type="Pfam" id="PF13639">
    <property type="entry name" value="zf-RING_2"/>
    <property type="match status" value="1"/>
</dbReference>
<dbReference type="Proteomes" id="UP000636800">
    <property type="component" value="Unassembled WGS sequence"/>
</dbReference>
<evidence type="ECO:0008006" key="10">
    <source>
        <dbReference type="Google" id="ProtNLM"/>
    </source>
</evidence>
<dbReference type="PROSITE" id="PS50172">
    <property type="entry name" value="BRCT"/>
    <property type="match status" value="1"/>
</dbReference>
<keyword evidence="1" id="KW-0479">Metal-binding</keyword>
<dbReference type="InterPro" id="IPR017907">
    <property type="entry name" value="Znf_RING_CS"/>
</dbReference>
<dbReference type="Gene3D" id="3.40.50.10190">
    <property type="entry name" value="BRCT domain"/>
    <property type="match status" value="1"/>
</dbReference>
<comment type="caution">
    <text evidence="8">The sequence shown here is derived from an EMBL/GenBank/DDBJ whole genome shotgun (WGS) entry which is preliminary data.</text>
</comment>
<evidence type="ECO:0000256" key="4">
    <source>
        <dbReference type="PROSITE-ProRule" id="PRU00175"/>
    </source>
</evidence>
<reference evidence="8 9" key="1">
    <citation type="journal article" date="2020" name="Nat. Food">
        <title>A phased Vanilla planifolia genome enables genetic improvement of flavour and production.</title>
        <authorList>
            <person name="Hasing T."/>
            <person name="Tang H."/>
            <person name="Brym M."/>
            <person name="Khazi F."/>
            <person name="Huang T."/>
            <person name="Chambers A.H."/>
        </authorList>
    </citation>
    <scope>NUCLEOTIDE SEQUENCE [LARGE SCALE GENOMIC DNA]</scope>
    <source>
        <tissue evidence="8">Leaf</tissue>
    </source>
</reference>
<evidence type="ECO:0000259" key="6">
    <source>
        <dbReference type="PROSITE" id="PS50089"/>
    </source>
</evidence>
<dbReference type="PROSITE" id="PS50089">
    <property type="entry name" value="ZF_RING_2"/>
    <property type="match status" value="1"/>
</dbReference>
<dbReference type="InterPro" id="IPR013083">
    <property type="entry name" value="Znf_RING/FYVE/PHD"/>
</dbReference>
<dbReference type="SMART" id="SM00292">
    <property type="entry name" value="BRCT"/>
    <property type="match status" value="1"/>
</dbReference>
<evidence type="ECO:0000259" key="7">
    <source>
        <dbReference type="PROSITE" id="PS50172"/>
    </source>
</evidence>
<name>A0A835UKF4_VANPL</name>
<dbReference type="Pfam" id="PF12738">
    <property type="entry name" value="PTCB-BRCT"/>
    <property type="match status" value="1"/>
</dbReference>
<dbReference type="InterPro" id="IPR036420">
    <property type="entry name" value="BRCT_dom_sf"/>
</dbReference>
<dbReference type="GO" id="GO:0008270">
    <property type="term" value="F:zinc ion binding"/>
    <property type="evidence" value="ECO:0007669"/>
    <property type="project" value="UniProtKB-KW"/>
</dbReference>
<protein>
    <recommendedName>
        <fullName evidence="10">RING-type E3 ubiquitin transferase BRCA1</fullName>
    </recommendedName>
</protein>
<accession>A0A835UKF4</accession>
<dbReference type="SUPFAM" id="SSF57850">
    <property type="entry name" value="RING/U-box"/>
    <property type="match status" value="1"/>
</dbReference>
<organism evidence="8 9">
    <name type="scientific">Vanilla planifolia</name>
    <name type="common">Vanilla</name>
    <dbReference type="NCBI Taxonomy" id="51239"/>
    <lineage>
        <taxon>Eukaryota</taxon>
        <taxon>Viridiplantae</taxon>
        <taxon>Streptophyta</taxon>
        <taxon>Embryophyta</taxon>
        <taxon>Tracheophyta</taxon>
        <taxon>Spermatophyta</taxon>
        <taxon>Magnoliopsida</taxon>
        <taxon>Liliopsida</taxon>
        <taxon>Asparagales</taxon>
        <taxon>Orchidaceae</taxon>
        <taxon>Vanilloideae</taxon>
        <taxon>Vanilleae</taxon>
        <taxon>Vanilla</taxon>
    </lineage>
</organism>
<feature type="domain" description="RING-type" evidence="6">
    <location>
        <begin position="364"/>
        <end position="409"/>
    </location>
</feature>
<dbReference type="OrthoDB" id="3001at2759"/>
<dbReference type="AlphaFoldDB" id="A0A835UKF4"/>
<evidence type="ECO:0000256" key="3">
    <source>
        <dbReference type="ARBA" id="ARBA00022833"/>
    </source>
</evidence>
<dbReference type="InterPro" id="IPR011011">
    <property type="entry name" value="Znf_FYVE_PHD"/>
</dbReference>
<dbReference type="EMBL" id="JADCNL010000009">
    <property type="protein sequence ID" value="KAG0466449.1"/>
    <property type="molecule type" value="Genomic_DNA"/>
</dbReference>
<dbReference type="Gene3D" id="3.30.40.10">
    <property type="entry name" value="Zinc/RING finger domain, C3HC4 (zinc finger)"/>
    <property type="match status" value="1"/>
</dbReference>
<gene>
    <name evidence="8" type="ORF">HPP92_018029</name>
</gene>
<evidence type="ECO:0000313" key="8">
    <source>
        <dbReference type="EMBL" id="KAG0466449.1"/>
    </source>
</evidence>
<dbReference type="PROSITE" id="PS01359">
    <property type="entry name" value="ZF_PHD_1"/>
    <property type="match status" value="1"/>
</dbReference>
<dbReference type="PANTHER" id="PTHR47776:SF2">
    <property type="entry name" value="RING-TYPE E3 UBIQUITIN TRANSFERASE BRCA1"/>
    <property type="match status" value="1"/>
</dbReference>
<keyword evidence="2 4" id="KW-0863">Zinc-finger</keyword>
<keyword evidence="9" id="KW-1185">Reference proteome</keyword>
<evidence type="ECO:0000313" key="9">
    <source>
        <dbReference type="Proteomes" id="UP000636800"/>
    </source>
</evidence>
<keyword evidence="3" id="KW-0862">Zinc</keyword>
<sequence>MDDDLIEDDSSNPFPDRVNHPIKDMESVIATVSGYHGTERFKLIKLIAITGASYVGVLDRSITHLVCWQFKGKKYELARKLQTRVISHRWFEDCFKEGIRLPDGPYTMQSGKEVGPILWEVPHALGEIGKKSFFSREMNATDDHYQSLNSIKGKMIDPMYLSWIDSHLLKEDFFGGYDIHKKLSCTQVIRKPKRIAKKGNQSKRHQISILDDSHNWPESSSRSSLRSKRRRDSYHHACEVDAEPILKSNRPVKISEHMKCLNSSILECEQDATLADSVQLVPERSSFHSEESRKQLYRADKGKLSKYSSDLNFESSSMVTVLSIEDDPVIGNAATRGRPDLCESEERKESDAPISSHQHMELSCVICWTEFCTSRGVLPCGHRFCYSCIKEWADCMASRGKVSTCPLCKASFSGITRFEELPSSDQKIFSQTIPCGSSNVDDFNLTDNRSDTFGVSSLVSLCVECRHREPEDLLLNCHICRSQWVHSCCLDPPLLPWTCIHCRDLRMLYQRFR</sequence>
<feature type="compositionally biased region" description="Basic residues" evidence="5">
    <location>
        <begin position="195"/>
        <end position="206"/>
    </location>
</feature>
<dbReference type="InterPro" id="IPR001841">
    <property type="entry name" value="Znf_RING"/>
</dbReference>
<feature type="domain" description="BRCT" evidence="7">
    <location>
        <begin position="17"/>
        <end position="108"/>
    </location>
</feature>
<dbReference type="SUPFAM" id="SSF57903">
    <property type="entry name" value="FYVE/PHD zinc finger"/>
    <property type="match status" value="1"/>
</dbReference>
<evidence type="ECO:0000256" key="1">
    <source>
        <dbReference type="ARBA" id="ARBA00022723"/>
    </source>
</evidence>
<evidence type="ECO:0000256" key="5">
    <source>
        <dbReference type="SAM" id="MobiDB-lite"/>
    </source>
</evidence>
<dbReference type="InterPro" id="IPR001357">
    <property type="entry name" value="BRCT_dom"/>
</dbReference>
<feature type="region of interest" description="Disordered" evidence="5">
    <location>
        <begin position="195"/>
        <end position="230"/>
    </location>
</feature>
<evidence type="ECO:0000256" key="2">
    <source>
        <dbReference type="ARBA" id="ARBA00022771"/>
    </source>
</evidence>
<dbReference type="SUPFAM" id="SSF52113">
    <property type="entry name" value="BRCT domain"/>
    <property type="match status" value="1"/>
</dbReference>
<dbReference type="InterPro" id="IPR019786">
    <property type="entry name" value="Zinc_finger_PHD-type_CS"/>
</dbReference>